<dbReference type="EMBL" id="CADCTL010000112">
    <property type="protein sequence ID" value="CAA9240515.1"/>
    <property type="molecule type" value="Genomic_DNA"/>
</dbReference>
<feature type="region of interest" description="Disordered" evidence="1">
    <location>
        <begin position="1"/>
        <end position="70"/>
    </location>
</feature>
<protein>
    <submittedName>
        <fullName evidence="2">Uncharacterized protein</fullName>
    </submittedName>
</protein>
<sequence length="91" mass="9470">ATGPGADLAQRPGDPGAACPPAAARPGLAGCAGAGSARPGRTPPRRGPEPDAGRRSALRPARTHEGDRRPLWARAHALRRLGTERPRVRFL</sequence>
<feature type="non-terminal residue" evidence="2">
    <location>
        <position position="1"/>
    </location>
</feature>
<gene>
    <name evidence="2" type="ORF">AVDCRST_MAG04-1592</name>
</gene>
<organism evidence="2">
    <name type="scientific">uncultured Acetobacteraceae bacterium</name>
    <dbReference type="NCBI Taxonomy" id="169975"/>
    <lineage>
        <taxon>Bacteria</taxon>
        <taxon>Pseudomonadati</taxon>
        <taxon>Pseudomonadota</taxon>
        <taxon>Alphaproteobacteria</taxon>
        <taxon>Acetobacterales</taxon>
        <taxon>Acetobacteraceae</taxon>
        <taxon>environmental samples</taxon>
    </lineage>
</organism>
<evidence type="ECO:0000256" key="1">
    <source>
        <dbReference type="SAM" id="MobiDB-lite"/>
    </source>
</evidence>
<accession>A0A6J4I442</accession>
<evidence type="ECO:0000313" key="2">
    <source>
        <dbReference type="EMBL" id="CAA9240515.1"/>
    </source>
</evidence>
<name>A0A6J4I442_9PROT</name>
<feature type="non-terminal residue" evidence="2">
    <location>
        <position position="91"/>
    </location>
</feature>
<dbReference type="AlphaFoldDB" id="A0A6J4I442"/>
<reference evidence="2" key="1">
    <citation type="submission" date="2020-02" db="EMBL/GenBank/DDBJ databases">
        <authorList>
            <person name="Meier V. D."/>
        </authorList>
    </citation>
    <scope>NUCLEOTIDE SEQUENCE</scope>
    <source>
        <strain evidence="2">AVDCRST_MAG04</strain>
    </source>
</reference>
<feature type="compositionally biased region" description="Low complexity" evidence="1">
    <location>
        <begin position="11"/>
        <end position="40"/>
    </location>
</feature>
<proteinExistence type="predicted"/>